<accession>A0A419R2D4</accession>
<dbReference type="Gene3D" id="3.30.450.90">
    <property type="match status" value="1"/>
</dbReference>
<evidence type="ECO:0000256" key="1">
    <source>
        <dbReference type="ARBA" id="ARBA00006611"/>
    </source>
</evidence>
<proteinExistence type="inferred from homology"/>
<comment type="caution">
    <text evidence="4">The sequence shown here is derived from an EMBL/GenBank/DDBJ whole genome shotgun (WGS) entry which is preliminary data.</text>
</comment>
<dbReference type="InterPro" id="IPR027417">
    <property type="entry name" value="P-loop_NTPase"/>
</dbReference>
<dbReference type="Gene3D" id="3.40.50.300">
    <property type="entry name" value="P-loop containing nucleotide triphosphate hydrolases"/>
    <property type="match status" value="1"/>
</dbReference>
<dbReference type="Proteomes" id="UP000284322">
    <property type="component" value="Unassembled WGS sequence"/>
</dbReference>
<dbReference type="EMBL" id="RAHJ01000018">
    <property type="protein sequence ID" value="RJX68138.1"/>
    <property type="molecule type" value="Genomic_DNA"/>
</dbReference>
<evidence type="ECO:0000313" key="5">
    <source>
        <dbReference type="Proteomes" id="UP000284322"/>
    </source>
</evidence>
<reference evidence="4 5" key="1">
    <citation type="submission" date="2018-09" db="EMBL/GenBank/DDBJ databases">
        <title>Altererythrobacter sp.Ery1 and Ery12, the genome sequencing of novel strains in genus Alterythrobacter.</title>
        <authorList>
            <person name="Cheng H."/>
            <person name="Wu Y.-H."/>
            <person name="Fang C."/>
            <person name="Xu X.-W."/>
        </authorList>
    </citation>
    <scope>NUCLEOTIDE SEQUENCE [LARGE SCALE GENOMIC DNA]</scope>
    <source>
        <strain evidence="4 5">Ery12</strain>
    </source>
</reference>
<dbReference type="NCBIfam" id="TIGR02788">
    <property type="entry name" value="VirB11"/>
    <property type="match status" value="1"/>
</dbReference>
<dbReference type="GO" id="GO:0005524">
    <property type="term" value="F:ATP binding"/>
    <property type="evidence" value="ECO:0007669"/>
    <property type="project" value="UniProtKB-UniRule"/>
</dbReference>
<dbReference type="GO" id="GO:0005737">
    <property type="term" value="C:cytoplasm"/>
    <property type="evidence" value="ECO:0007669"/>
    <property type="project" value="UniProtKB-SubCell"/>
</dbReference>
<dbReference type="CDD" id="cd01130">
    <property type="entry name" value="VirB11-like_ATPase"/>
    <property type="match status" value="1"/>
</dbReference>
<dbReference type="AlphaFoldDB" id="A0A419R2D4"/>
<dbReference type="PANTHER" id="PTHR30486">
    <property type="entry name" value="TWITCHING MOTILITY PROTEIN PILT"/>
    <property type="match status" value="1"/>
</dbReference>
<dbReference type="GO" id="GO:0044097">
    <property type="term" value="P:secretion by the type IV secretion system"/>
    <property type="evidence" value="ECO:0007669"/>
    <property type="project" value="InterPro"/>
</dbReference>
<comment type="similarity">
    <text evidence="1 2">Belongs to the GSP E family.</text>
</comment>
<dbReference type="InterPro" id="IPR014155">
    <property type="entry name" value="VirB11"/>
</dbReference>
<dbReference type="GO" id="GO:0043684">
    <property type="term" value="C:type IV secretion system complex"/>
    <property type="evidence" value="ECO:0007669"/>
    <property type="project" value="UniProtKB-UniRule"/>
</dbReference>
<gene>
    <name evidence="4" type="primary">virB11</name>
    <name evidence="4" type="ORF">D6858_09500</name>
</gene>
<evidence type="ECO:0000256" key="2">
    <source>
        <dbReference type="RuleBase" id="RU366071"/>
    </source>
</evidence>
<dbReference type="Pfam" id="PF00437">
    <property type="entry name" value="T2SSE"/>
    <property type="match status" value="1"/>
</dbReference>
<dbReference type="SUPFAM" id="SSF52540">
    <property type="entry name" value="P-loop containing nucleoside triphosphate hydrolases"/>
    <property type="match status" value="1"/>
</dbReference>
<feature type="domain" description="Bacterial type II secretion system protein E" evidence="3">
    <location>
        <begin position="63"/>
        <end position="344"/>
    </location>
</feature>
<comment type="subcellular location">
    <subcellularLocation>
        <location evidence="2">Cytoplasm</location>
    </subcellularLocation>
</comment>
<dbReference type="InterPro" id="IPR050921">
    <property type="entry name" value="T4SS_GSP_E_ATPase"/>
</dbReference>
<dbReference type="PANTHER" id="PTHR30486:SF6">
    <property type="entry name" value="TYPE IV PILUS RETRACTATION ATPASE PILT"/>
    <property type="match status" value="1"/>
</dbReference>
<dbReference type="GO" id="GO:0016887">
    <property type="term" value="F:ATP hydrolysis activity"/>
    <property type="evidence" value="ECO:0007669"/>
    <property type="project" value="InterPro"/>
</dbReference>
<evidence type="ECO:0000313" key="4">
    <source>
        <dbReference type="EMBL" id="RJX68138.1"/>
    </source>
</evidence>
<name>A0A419R2D4_9SPHN</name>
<organism evidence="4 5">
    <name type="scientific">Tsuneonella suprasediminis</name>
    <dbReference type="NCBI Taxonomy" id="2306996"/>
    <lineage>
        <taxon>Bacteria</taxon>
        <taxon>Pseudomonadati</taxon>
        <taxon>Pseudomonadota</taxon>
        <taxon>Alphaproteobacteria</taxon>
        <taxon>Sphingomonadales</taxon>
        <taxon>Erythrobacteraceae</taxon>
        <taxon>Tsuneonella</taxon>
    </lineage>
</organism>
<keyword evidence="5" id="KW-1185">Reference proteome</keyword>
<evidence type="ECO:0000259" key="3">
    <source>
        <dbReference type="Pfam" id="PF00437"/>
    </source>
</evidence>
<sequence>MVRSARLCACDRVNRSAFSLPAISTSARSLRSGNPVAADVHPLPAGSVSERSVYLDAYLAPFRQWLERDTVTEIMVNRPGEVWVEDAAYPGMQRIEAPEIDDRLVQRLAEQVARVSHQGINREHPLLGATLPDGARVQFCGPPAARKHWVMAIRRHRRLDLPLDAYDTGPLMTAEQAAMPDPRQQPIAYLREAIRQRKTILISGGTSTGKTTFLNAMLGEIPRDQRVVLVEDTPELRMPGENGVGLVAVKGELGEAKVTANELLQAALRLRPDRIVLGELRGAESVSFLRAINTGHPGSFSTIHANSLAGALEQLSLMVMQTGIGLTRSDTIAYAASVIDVIVQLGRDSSGKRGITQIANSADIA</sequence>
<dbReference type="OrthoDB" id="9810761at2"/>
<keyword evidence="2" id="KW-0963">Cytoplasm</keyword>
<protein>
    <recommendedName>
        <fullName evidence="2">Type IV secretion system protein</fullName>
    </recommendedName>
</protein>
<comment type="function">
    <text evidence="2">Part of the Type IV secretion system.</text>
</comment>
<dbReference type="InterPro" id="IPR001482">
    <property type="entry name" value="T2SS/T4SS_dom"/>
</dbReference>
<keyword evidence="2" id="KW-0547">Nucleotide-binding</keyword>
<keyword evidence="2" id="KW-0067">ATP-binding</keyword>